<proteinExistence type="predicted"/>
<dbReference type="Proteomes" id="UP000799539">
    <property type="component" value="Unassembled WGS sequence"/>
</dbReference>
<evidence type="ECO:0000256" key="1">
    <source>
        <dbReference type="SAM" id="MobiDB-lite"/>
    </source>
</evidence>
<dbReference type="EMBL" id="ML992678">
    <property type="protein sequence ID" value="KAF2211086.1"/>
    <property type="molecule type" value="Genomic_DNA"/>
</dbReference>
<protein>
    <submittedName>
        <fullName evidence="2">Uncharacterized protein</fullName>
    </submittedName>
</protein>
<name>A0A6A6FCF2_9PEZI</name>
<gene>
    <name evidence="2" type="ORF">CERZMDRAFT_98817</name>
</gene>
<accession>A0A6A6FCF2</accession>
<keyword evidence="3" id="KW-1185">Reference proteome</keyword>
<evidence type="ECO:0000313" key="3">
    <source>
        <dbReference type="Proteomes" id="UP000799539"/>
    </source>
</evidence>
<reference evidence="2" key="1">
    <citation type="journal article" date="2020" name="Stud. Mycol.">
        <title>101 Dothideomycetes genomes: a test case for predicting lifestyles and emergence of pathogens.</title>
        <authorList>
            <person name="Haridas S."/>
            <person name="Albert R."/>
            <person name="Binder M."/>
            <person name="Bloem J."/>
            <person name="Labutti K."/>
            <person name="Salamov A."/>
            <person name="Andreopoulos B."/>
            <person name="Baker S."/>
            <person name="Barry K."/>
            <person name="Bills G."/>
            <person name="Bluhm B."/>
            <person name="Cannon C."/>
            <person name="Castanera R."/>
            <person name="Culley D."/>
            <person name="Daum C."/>
            <person name="Ezra D."/>
            <person name="Gonzalez J."/>
            <person name="Henrissat B."/>
            <person name="Kuo A."/>
            <person name="Liang C."/>
            <person name="Lipzen A."/>
            <person name="Lutzoni F."/>
            <person name="Magnuson J."/>
            <person name="Mondo S."/>
            <person name="Nolan M."/>
            <person name="Ohm R."/>
            <person name="Pangilinan J."/>
            <person name="Park H.-J."/>
            <person name="Ramirez L."/>
            <person name="Alfaro M."/>
            <person name="Sun H."/>
            <person name="Tritt A."/>
            <person name="Yoshinaga Y."/>
            <person name="Zwiers L.-H."/>
            <person name="Turgeon B."/>
            <person name="Goodwin S."/>
            <person name="Spatafora J."/>
            <person name="Crous P."/>
            <person name="Grigoriev I."/>
        </authorList>
    </citation>
    <scope>NUCLEOTIDE SEQUENCE</scope>
    <source>
        <strain evidence="2">SCOH1-5</strain>
    </source>
</reference>
<evidence type="ECO:0000313" key="2">
    <source>
        <dbReference type="EMBL" id="KAF2211086.1"/>
    </source>
</evidence>
<sequence>MKLLTSLPSAASVPLSQIAPSQRPSSSTDSAHGLLNRQSRNPRQQWHTLRRGEYTMCPARYPCCYARDRAPFVPLFGGERKHGFVFEVGCYARGLRLGGGGRAMKSMREVFERARSKSKTLGPTDFSSPSGVTTLLLVHHFTRLLAMQTLLGMIGDAFEAYGMP</sequence>
<dbReference type="AlphaFoldDB" id="A0A6A6FCF2"/>
<organism evidence="2 3">
    <name type="scientific">Cercospora zeae-maydis SCOH1-5</name>
    <dbReference type="NCBI Taxonomy" id="717836"/>
    <lineage>
        <taxon>Eukaryota</taxon>
        <taxon>Fungi</taxon>
        <taxon>Dikarya</taxon>
        <taxon>Ascomycota</taxon>
        <taxon>Pezizomycotina</taxon>
        <taxon>Dothideomycetes</taxon>
        <taxon>Dothideomycetidae</taxon>
        <taxon>Mycosphaerellales</taxon>
        <taxon>Mycosphaerellaceae</taxon>
        <taxon>Cercospora</taxon>
    </lineage>
</organism>
<feature type="region of interest" description="Disordered" evidence="1">
    <location>
        <begin position="15"/>
        <end position="45"/>
    </location>
</feature>